<evidence type="ECO:0000256" key="7">
    <source>
        <dbReference type="ARBA" id="ARBA00026066"/>
    </source>
</evidence>
<comment type="subunit">
    <text evidence="7">Heterotetramer of 2 MoaD subunits and 2 MoaE subunits. Also stable as homodimer. The enzyme changes between these two forms during catalysis.</text>
</comment>
<comment type="function">
    <text evidence="6">Converts molybdopterin precursor Z into molybdopterin. This requires the incorporation of two sulfur atoms into precursor Z to generate a dithiolene group. The sulfur is provided by MoaD.</text>
</comment>
<evidence type="ECO:0000256" key="10">
    <source>
        <dbReference type="ARBA" id="ARBA00030781"/>
    </source>
</evidence>
<gene>
    <name evidence="13" type="ORF">FA740_07945</name>
</gene>
<evidence type="ECO:0000256" key="2">
    <source>
        <dbReference type="ARBA" id="ARBA00005426"/>
    </source>
</evidence>
<evidence type="ECO:0000313" key="14">
    <source>
        <dbReference type="Proteomes" id="UP000306223"/>
    </source>
</evidence>
<proteinExistence type="inferred from homology"/>
<keyword evidence="14" id="KW-1185">Reference proteome</keyword>
<evidence type="ECO:0000256" key="9">
    <source>
        <dbReference type="ARBA" id="ARBA00030407"/>
    </source>
</evidence>
<comment type="pathway">
    <text evidence="1">Cofactor biosynthesis; molybdopterin biosynthesis.</text>
</comment>
<comment type="similarity">
    <text evidence="2">Belongs to the MoaE family.</text>
</comment>
<reference evidence="13 14" key="1">
    <citation type="submission" date="2019-04" db="EMBL/GenBank/DDBJ databases">
        <authorList>
            <person name="Li J."/>
        </authorList>
    </citation>
    <scope>NUCLEOTIDE SEQUENCE [LARGE SCALE GENOMIC DNA]</scope>
    <source>
        <strain evidence="13 14">CCTCC AB2016182</strain>
    </source>
</reference>
<dbReference type="InterPro" id="IPR003448">
    <property type="entry name" value="Mopterin_biosynth_MoaE"/>
</dbReference>
<accession>A0A4U0QTC3</accession>
<dbReference type="EMBL" id="SUNH01000010">
    <property type="protein sequence ID" value="TJZ84880.1"/>
    <property type="molecule type" value="Genomic_DNA"/>
</dbReference>
<dbReference type="Proteomes" id="UP000306223">
    <property type="component" value="Unassembled WGS sequence"/>
</dbReference>
<evidence type="ECO:0000256" key="1">
    <source>
        <dbReference type="ARBA" id="ARBA00005046"/>
    </source>
</evidence>
<dbReference type="GO" id="GO:0030366">
    <property type="term" value="F:molybdopterin synthase activity"/>
    <property type="evidence" value="ECO:0007669"/>
    <property type="project" value="UniProtKB-EC"/>
</dbReference>
<dbReference type="SUPFAM" id="SSF54690">
    <property type="entry name" value="Molybdopterin synthase subunit MoaE"/>
    <property type="match status" value="1"/>
</dbReference>
<organism evidence="13 14">
    <name type="scientific">Paracoccus hibiscisoli</name>
    <dbReference type="NCBI Taxonomy" id="2023261"/>
    <lineage>
        <taxon>Bacteria</taxon>
        <taxon>Pseudomonadati</taxon>
        <taxon>Pseudomonadota</taxon>
        <taxon>Alphaproteobacteria</taxon>
        <taxon>Rhodobacterales</taxon>
        <taxon>Paracoccaceae</taxon>
        <taxon>Paracoccus</taxon>
    </lineage>
</organism>
<evidence type="ECO:0000256" key="11">
    <source>
        <dbReference type="ARBA" id="ARBA00032474"/>
    </source>
</evidence>
<comment type="catalytic activity">
    <reaction evidence="12">
        <text>2 [molybdopterin-synthase sulfur-carrier protein]-C-terminal-Gly-aminoethanethioate + cyclic pyranopterin phosphate + H2O = molybdopterin + 2 [molybdopterin-synthase sulfur-carrier protein]-C-terminal Gly-Gly + 2 H(+)</text>
        <dbReference type="Rhea" id="RHEA:26333"/>
        <dbReference type="Rhea" id="RHEA-COMP:12202"/>
        <dbReference type="Rhea" id="RHEA-COMP:19907"/>
        <dbReference type="ChEBI" id="CHEBI:15377"/>
        <dbReference type="ChEBI" id="CHEBI:15378"/>
        <dbReference type="ChEBI" id="CHEBI:58698"/>
        <dbReference type="ChEBI" id="CHEBI:59648"/>
        <dbReference type="ChEBI" id="CHEBI:90778"/>
        <dbReference type="ChEBI" id="CHEBI:232372"/>
        <dbReference type="EC" id="2.8.1.12"/>
    </reaction>
</comment>
<dbReference type="UniPathway" id="UPA00344"/>
<dbReference type="RefSeq" id="WP_136856243.1">
    <property type="nucleotide sequence ID" value="NZ_SUNH01000010.1"/>
</dbReference>
<dbReference type="Gene3D" id="3.90.1170.40">
    <property type="entry name" value="Molybdopterin biosynthesis MoaE subunit"/>
    <property type="match status" value="1"/>
</dbReference>
<dbReference type="PANTHER" id="PTHR23404">
    <property type="entry name" value="MOLYBDOPTERIN SYNTHASE RELATED"/>
    <property type="match status" value="1"/>
</dbReference>
<dbReference type="OrthoDB" id="9803224at2"/>
<dbReference type="Pfam" id="PF02391">
    <property type="entry name" value="MoaE"/>
    <property type="match status" value="1"/>
</dbReference>
<protein>
    <recommendedName>
        <fullName evidence="4">Molybdopterin synthase catalytic subunit</fullName>
        <ecNumber evidence="3">2.8.1.12</ecNumber>
    </recommendedName>
    <alternativeName>
        <fullName evidence="10">MPT synthase subunit 2</fullName>
    </alternativeName>
    <alternativeName>
        <fullName evidence="8">Molybdenum cofactor biosynthesis protein E</fullName>
    </alternativeName>
    <alternativeName>
        <fullName evidence="9">Molybdopterin-converting factor large subunit</fullName>
    </alternativeName>
    <alternativeName>
        <fullName evidence="11">Molybdopterin-converting factor subunit 2</fullName>
    </alternativeName>
</protein>
<dbReference type="InterPro" id="IPR036563">
    <property type="entry name" value="MoaE_sf"/>
</dbReference>
<dbReference type="AlphaFoldDB" id="A0A4U0QTC3"/>
<evidence type="ECO:0000256" key="12">
    <source>
        <dbReference type="ARBA" id="ARBA00049878"/>
    </source>
</evidence>
<keyword evidence="5" id="KW-0501">Molybdenum cofactor biosynthesis</keyword>
<sequence length="144" mass="15601">MVARVQALPFDLSAEMAGFGVGAGAVVTFTGVVRDDGGDLAALEIEHYPGMTEAALRDHGLTAAARFGLSDWRIVHRFGRIPVGGPIMMVATAARHRRSAFDGADFLMDWLKSRAPFWKREIARDGSASWVAARAADEDALSRW</sequence>
<evidence type="ECO:0000256" key="8">
    <source>
        <dbReference type="ARBA" id="ARBA00029745"/>
    </source>
</evidence>
<comment type="caution">
    <text evidence="13">The sequence shown here is derived from an EMBL/GenBank/DDBJ whole genome shotgun (WGS) entry which is preliminary data.</text>
</comment>
<evidence type="ECO:0000256" key="5">
    <source>
        <dbReference type="ARBA" id="ARBA00023150"/>
    </source>
</evidence>
<dbReference type="GO" id="GO:0006777">
    <property type="term" value="P:Mo-molybdopterin cofactor biosynthetic process"/>
    <property type="evidence" value="ECO:0007669"/>
    <property type="project" value="UniProtKB-KW"/>
</dbReference>
<evidence type="ECO:0000256" key="6">
    <source>
        <dbReference type="ARBA" id="ARBA00025448"/>
    </source>
</evidence>
<dbReference type="CDD" id="cd00756">
    <property type="entry name" value="MoaE"/>
    <property type="match status" value="1"/>
</dbReference>
<dbReference type="EC" id="2.8.1.12" evidence="3"/>
<evidence type="ECO:0000313" key="13">
    <source>
        <dbReference type="EMBL" id="TJZ84880.1"/>
    </source>
</evidence>
<evidence type="ECO:0000256" key="3">
    <source>
        <dbReference type="ARBA" id="ARBA00011950"/>
    </source>
</evidence>
<evidence type="ECO:0000256" key="4">
    <source>
        <dbReference type="ARBA" id="ARBA00013858"/>
    </source>
</evidence>
<name>A0A4U0QTC3_9RHOB</name>